<accession>B4Q336</accession>
<feature type="compositionally biased region" description="Gly residues" evidence="1">
    <location>
        <begin position="133"/>
        <end position="169"/>
    </location>
</feature>
<organism evidence="2 4">
    <name type="scientific">Drosophila simulans</name>
    <name type="common">Fruit fly</name>
    <dbReference type="NCBI Taxonomy" id="7240"/>
    <lineage>
        <taxon>Eukaryota</taxon>
        <taxon>Metazoa</taxon>
        <taxon>Ecdysozoa</taxon>
        <taxon>Arthropoda</taxon>
        <taxon>Hexapoda</taxon>
        <taxon>Insecta</taxon>
        <taxon>Pterygota</taxon>
        <taxon>Neoptera</taxon>
        <taxon>Endopterygota</taxon>
        <taxon>Diptera</taxon>
        <taxon>Brachycera</taxon>
        <taxon>Muscomorpha</taxon>
        <taxon>Ephydroidea</taxon>
        <taxon>Drosophilidae</taxon>
        <taxon>Drosophila</taxon>
        <taxon>Sophophora</taxon>
    </lineage>
</organism>
<feature type="compositionally biased region" description="Gly residues" evidence="1">
    <location>
        <begin position="114"/>
        <end position="125"/>
    </location>
</feature>
<evidence type="ECO:0000313" key="2">
    <source>
        <dbReference type="EMBL" id="EDX03752.1"/>
    </source>
</evidence>
<sequence>MSENEDVEAAPEDSKEVVLESVKDEPETKPLQMSFADWKKCKDALKPDTKSGLQRSNNNNSNNNNNNNGNGRKHWSSNSNNAFHGGGGPQTYQDRSYPPMNRPPPLPMQLMNMGFGGNFGPGPGQCGPPMGPMGPGGPGGPMSNMGPGGPMGNMGPGGPVGFGGPGGSGPRRNHNHRPLQPPPFWEDMMSPQHRPPPIQPPMPKCPSLWNLVPKEQGAQNNRSNQNQNNKKFKVNHRGNSDKDTRLMPPPPPPNNGNNSPSNGEAQPSKKPKRSGTFVQVNGQWIQKPEAPPPLEDAPPGTKEERQRQWKEYRMAMKPFKNREFHNWKRTVQRLGKLPRDQLDEQQLERLQKAEEYIVAHKAMLTVKHAERWVEQDNKHEKGQVFVRKSSSIGSWNMSKERPPNGFASMHDFKKQQMDTFFGPGRAIKGGLDLSVIGTSEPPPPPPDTPPQITNYWPSGSSNNTGSNSNPSYFSHYSNNFVKGATLLPP</sequence>
<feature type="region of interest" description="Disordered" evidence="1">
    <location>
        <begin position="1"/>
        <end position="307"/>
    </location>
</feature>
<evidence type="ECO:0000313" key="4">
    <source>
        <dbReference type="Proteomes" id="UP000000304"/>
    </source>
</evidence>
<feature type="compositionally biased region" description="Basic and acidic residues" evidence="1">
    <location>
        <begin position="12"/>
        <end position="28"/>
    </location>
</feature>
<dbReference type="OMA" id="KCPSLWN"/>
<keyword evidence="4" id="KW-1185">Reference proteome</keyword>
<reference evidence="3" key="4">
    <citation type="submission" date="2014-06" db="EMBL/GenBank/DDBJ databases">
        <authorList>
            <person name="Hu T."/>
            <person name="Eisen M.B."/>
            <person name="Thornton K.R."/>
            <person name="Andolfatto P."/>
        </authorList>
    </citation>
    <scope>NUCLEOTIDE SEQUENCE</scope>
    <source>
        <strain evidence="3">W501</strain>
    </source>
</reference>
<reference evidence="2" key="2">
    <citation type="submission" date="2008-06" db="EMBL/GenBank/DDBJ databases">
        <authorList>
            <consortium name="FlyBase"/>
        </authorList>
    </citation>
    <scope>NUCLEOTIDE SEQUENCE</scope>
    <source>
        <strain evidence="2">Mixed</strain>
        <strain evidence="3">W501</strain>
    </source>
</reference>
<reference evidence="2 4" key="1">
    <citation type="journal article" date="2007" name="Nature">
        <title>Evolution of genes and genomes on the Drosophila phylogeny.</title>
        <authorList>
            <consortium name="Drosophila 12 Genomes Consortium"/>
            <person name="Clark A.G."/>
            <person name="Eisen M.B."/>
            <person name="Smith D.R."/>
            <person name="Bergman C.M."/>
            <person name="Oliver B."/>
            <person name="Markow T.A."/>
            <person name="Kaufman T.C."/>
            <person name="Kellis M."/>
            <person name="Gelbart W."/>
            <person name="Iyer V.N."/>
            <person name="Pollard D.A."/>
            <person name="Sackton T.B."/>
            <person name="Larracuente A.M."/>
            <person name="Singh N.D."/>
            <person name="Abad J.P."/>
            <person name="Abt D.N."/>
            <person name="Adryan B."/>
            <person name="Aguade M."/>
            <person name="Akashi H."/>
            <person name="Anderson W.W."/>
            <person name="Aquadro C.F."/>
            <person name="Ardell D.H."/>
            <person name="Arguello R."/>
            <person name="Artieri C.G."/>
            <person name="Barbash D.A."/>
            <person name="Barker D."/>
            <person name="Barsanti P."/>
            <person name="Batterham P."/>
            <person name="Batzoglou S."/>
            <person name="Begun D."/>
            <person name="Bhutkar A."/>
            <person name="Blanco E."/>
            <person name="Bosak S.A."/>
            <person name="Bradley R.K."/>
            <person name="Brand A.D."/>
            <person name="Brent M.R."/>
            <person name="Brooks A.N."/>
            <person name="Brown R.H."/>
            <person name="Butlin R.K."/>
            <person name="Caggese C."/>
            <person name="Calvi B.R."/>
            <person name="Bernardo de Carvalho A."/>
            <person name="Caspi A."/>
            <person name="Castrezana S."/>
            <person name="Celniker S.E."/>
            <person name="Chang J.L."/>
            <person name="Chapple C."/>
            <person name="Chatterji S."/>
            <person name="Chinwalla A."/>
            <person name="Civetta A."/>
            <person name="Clifton S.W."/>
            <person name="Comeron J.M."/>
            <person name="Costello J.C."/>
            <person name="Coyne J.A."/>
            <person name="Daub J."/>
            <person name="David R.G."/>
            <person name="Delcher A.L."/>
            <person name="Delehaunty K."/>
            <person name="Do C.B."/>
            <person name="Ebling H."/>
            <person name="Edwards K."/>
            <person name="Eickbush T."/>
            <person name="Evans J.D."/>
            <person name="Filipski A."/>
            <person name="Findeiss S."/>
            <person name="Freyhult E."/>
            <person name="Fulton L."/>
            <person name="Fulton R."/>
            <person name="Garcia A.C."/>
            <person name="Gardiner A."/>
            <person name="Garfield D.A."/>
            <person name="Garvin B.E."/>
            <person name="Gibson G."/>
            <person name="Gilbert D."/>
            <person name="Gnerre S."/>
            <person name="Godfrey J."/>
            <person name="Good R."/>
            <person name="Gotea V."/>
            <person name="Gravely B."/>
            <person name="Greenberg A.J."/>
            <person name="Griffiths-Jones S."/>
            <person name="Gross S."/>
            <person name="Guigo R."/>
            <person name="Gustafson E.A."/>
            <person name="Haerty W."/>
            <person name="Hahn M.W."/>
            <person name="Halligan D.L."/>
            <person name="Halpern A.L."/>
            <person name="Halter G.M."/>
            <person name="Han M.V."/>
            <person name="Heger A."/>
            <person name="Hillier L."/>
            <person name="Hinrichs A.S."/>
            <person name="Holmes I."/>
            <person name="Hoskins R.A."/>
            <person name="Hubisz M.J."/>
            <person name="Hultmark D."/>
            <person name="Huntley M.A."/>
            <person name="Jaffe D.B."/>
            <person name="Jagadeeshan S."/>
            <person name="Jeck W.R."/>
            <person name="Johnson J."/>
            <person name="Jones C.D."/>
            <person name="Jordan W.C."/>
            <person name="Karpen G.H."/>
            <person name="Kataoka E."/>
            <person name="Keightley P.D."/>
            <person name="Kheradpour P."/>
            <person name="Kirkness E.F."/>
            <person name="Koerich L.B."/>
            <person name="Kristiansen K."/>
            <person name="Kudrna D."/>
            <person name="Kulathinal R.J."/>
            <person name="Kumar S."/>
            <person name="Kwok R."/>
            <person name="Lander E."/>
            <person name="Langley C.H."/>
            <person name="Lapoint R."/>
            <person name="Lazzaro B.P."/>
            <person name="Lee S.J."/>
            <person name="Levesque L."/>
            <person name="Li R."/>
            <person name="Lin C.F."/>
            <person name="Lin M.F."/>
            <person name="Lindblad-Toh K."/>
            <person name="Llopart A."/>
            <person name="Long M."/>
            <person name="Low L."/>
            <person name="Lozovsky E."/>
            <person name="Lu J."/>
            <person name="Luo M."/>
            <person name="Machado C.A."/>
            <person name="Makalowski W."/>
            <person name="Marzo M."/>
            <person name="Matsuda M."/>
            <person name="Matzkin L."/>
            <person name="McAllister B."/>
            <person name="McBride C.S."/>
            <person name="McKernan B."/>
            <person name="McKernan K."/>
            <person name="Mendez-Lago M."/>
            <person name="Minx P."/>
            <person name="Mollenhauer M.U."/>
            <person name="Montooth K."/>
            <person name="Mount S.M."/>
            <person name="Mu X."/>
            <person name="Myers E."/>
            <person name="Negre B."/>
            <person name="Newfeld S."/>
            <person name="Nielsen R."/>
            <person name="Noor M.A."/>
            <person name="O'Grady P."/>
            <person name="Pachter L."/>
            <person name="Papaceit M."/>
            <person name="Parisi M.J."/>
            <person name="Parisi M."/>
            <person name="Parts L."/>
            <person name="Pedersen J.S."/>
            <person name="Pesole G."/>
            <person name="Phillippy A.M."/>
            <person name="Ponting C.P."/>
            <person name="Pop M."/>
            <person name="Porcelli D."/>
            <person name="Powell J.R."/>
            <person name="Prohaska S."/>
            <person name="Pruitt K."/>
            <person name="Puig M."/>
            <person name="Quesneville H."/>
            <person name="Ram K.R."/>
            <person name="Rand D."/>
            <person name="Rasmussen M.D."/>
            <person name="Reed L.K."/>
            <person name="Reenan R."/>
            <person name="Reily A."/>
            <person name="Remington K.A."/>
            <person name="Rieger T.T."/>
            <person name="Ritchie M.G."/>
            <person name="Robin C."/>
            <person name="Rogers Y.H."/>
            <person name="Rohde C."/>
            <person name="Rozas J."/>
            <person name="Rubenfield M.J."/>
            <person name="Ruiz A."/>
            <person name="Russo S."/>
            <person name="Salzberg S.L."/>
            <person name="Sanchez-Gracia A."/>
            <person name="Saranga D.J."/>
            <person name="Sato H."/>
            <person name="Schaeffer S.W."/>
            <person name="Schatz M.C."/>
            <person name="Schlenke T."/>
            <person name="Schwartz R."/>
            <person name="Segarra C."/>
            <person name="Singh R.S."/>
            <person name="Sirot L."/>
            <person name="Sirota M."/>
            <person name="Sisneros N.B."/>
            <person name="Smith C.D."/>
            <person name="Smith T.F."/>
            <person name="Spieth J."/>
            <person name="Stage D.E."/>
            <person name="Stark A."/>
            <person name="Stephan W."/>
            <person name="Strausberg R.L."/>
            <person name="Strempel S."/>
            <person name="Sturgill D."/>
            <person name="Sutton G."/>
            <person name="Sutton G.G."/>
            <person name="Tao W."/>
            <person name="Teichmann S."/>
            <person name="Tobari Y.N."/>
            <person name="Tomimura Y."/>
            <person name="Tsolas J.M."/>
            <person name="Valente V.L."/>
            <person name="Venter E."/>
            <person name="Venter J.C."/>
            <person name="Vicario S."/>
            <person name="Vieira F.G."/>
            <person name="Vilella A.J."/>
            <person name="Villasante A."/>
            <person name="Walenz B."/>
            <person name="Wang J."/>
            <person name="Wasserman M."/>
            <person name="Watts T."/>
            <person name="Wilson D."/>
            <person name="Wilson R.K."/>
            <person name="Wing R.A."/>
            <person name="Wolfner M.F."/>
            <person name="Wong A."/>
            <person name="Wong G.K."/>
            <person name="Wu C.I."/>
            <person name="Wu G."/>
            <person name="Yamamoto D."/>
            <person name="Yang H.P."/>
            <person name="Yang S.P."/>
            <person name="Yorke J.A."/>
            <person name="Yoshida K."/>
            <person name="Zdobnov E."/>
            <person name="Zhang P."/>
            <person name="Zhang Y."/>
            <person name="Zimin A.V."/>
            <person name="Baldwin J."/>
            <person name="Abdouelleil A."/>
            <person name="Abdulkadir J."/>
            <person name="Abebe A."/>
            <person name="Abera B."/>
            <person name="Abreu J."/>
            <person name="Acer S.C."/>
            <person name="Aftuck L."/>
            <person name="Alexander A."/>
            <person name="An P."/>
            <person name="Anderson E."/>
            <person name="Anderson S."/>
            <person name="Arachi H."/>
            <person name="Azer M."/>
            <person name="Bachantsang P."/>
            <person name="Barry A."/>
            <person name="Bayul T."/>
            <person name="Berlin A."/>
            <person name="Bessette D."/>
            <person name="Bloom T."/>
            <person name="Blye J."/>
            <person name="Boguslavskiy L."/>
            <person name="Bonnet C."/>
            <person name="Boukhgalter B."/>
            <person name="Bourzgui I."/>
            <person name="Brown A."/>
            <person name="Cahill P."/>
            <person name="Channer S."/>
            <person name="Cheshatsang Y."/>
            <person name="Chuda L."/>
            <person name="Citroen M."/>
            <person name="Collymore A."/>
            <person name="Cooke P."/>
            <person name="Costello M."/>
            <person name="D'Aco K."/>
            <person name="Daza R."/>
            <person name="De Haan G."/>
            <person name="DeGray S."/>
            <person name="DeMaso C."/>
            <person name="Dhargay N."/>
            <person name="Dooley K."/>
            <person name="Dooley E."/>
            <person name="Doricent M."/>
            <person name="Dorje P."/>
            <person name="Dorjee K."/>
            <person name="Dupes A."/>
            <person name="Elong R."/>
            <person name="Falk J."/>
            <person name="Farina A."/>
            <person name="Faro S."/>
            <person name="Ferguson D."/>
            <person name="Fisher S."/>
            <person name="Foley C.D."/>
            <person name="Franke A."/>
            <person name="Friedrich D."/>
            <person name="Gadbois L."/>
            <person name="Gearin G."/>
            <person name="Gearin C.R."/>
            <person name="Giannoukos G."/>
            <person name="Goode T."/>
            <person name="Graham J."/>
            <person name="Grandbois E."/>
            <person name="Grewal S."/>
            <person name="Gyaltsen K."/>
            <person name="Hafez N."/>
            <person name="Hagos B."/>
            <person name="Hall J."/>
            <person name="Henson C."/>
            <person name="Hollinger A."/>
            <person name="Honan T."/>
            <person name="Huard M.D."/>
            <person name="Hughes L."/>
            <person name="Hurhula B."/>
            <person name="Husby M.E."/>
            <person name="Kamat A."/>
            <person name="Kanga B."/>
            <person name="Kashin S."/>
            <person name="Khazanovich D."/>
            <person name="Kisner P."/>
            <person name="Lance K."/>
            <person name="Lara M."/>
            <person name="Lee W."/>
            <person name="Lennon N."/>
            <person name="Letendre F."/>
            <person name="LeVine R."/>
            <person name="Lipovsky A."/>
            <person name="Liu X."/>
            <person name="Liu J."/>
            <person name="Liu S."/>
            <person name="Lokyitsang T."/>
            <person name="Lokyitsang Y."/>
            <person name="Lubonja R."/>
            <person name="Lui A."/>
            <person name="MacDonald P."/>
            <person name="Magnisalis V."/>
            <person name="Maru K."/>
            <person name="Matthews C."/>
            <person name="McCusker W."/>
            <person name="McDonough S."/>
            <person name="Mehta T."/>
            <person name="Meldrim J."/>
            <person name="Meneus L."/>
            <person name="Mihai O."/>
            <person name="Mihalev A."/>
            <person name="Mihova T."/>
            <person name="Mittelman R."/>
            <person name="Mlenga V."/>
            <person name="Montmayeur A."/>
            <person name="Mulrain L."/>
            <person name="Navidi A."/>
            <person name="Naylor J."/>
            <person name="Negash T."/>
            <person name="Nguyen T."/>
            <person name="Nguyen N."/>
            <person name="Nicol R."/>
            <person name="Norbu C."/>
            <person name="Norbu N."/>
            <person name="Novod N."/>
            <person name="O'Neill B."/>
            <person name="Osman S."/>
            <person name="Markiewicz E."/>
            <person name="Oyono O.L."/>
            <person name="Patti C."/>
            <person name="Phunkhang P."/>
            <person name="Pierre F."/>
            <person name="Priest M."/>
            <person name="Raghuraman S."/>
            <person name="Rege F."/>
            <person name="Reyes R."/>
            <person name="Rise C."/>
            <person name="Rogov P."/>
            <person name="Ross K."/>
            <person name="Ryan E."/>
            <person name="Settipalli S."/>
            <person name="Shea T."/>
            <person name="Sherpa N."/>
            <person name="Shi L."/>
            <person name="Shih D."/>
            <person name="Sparrow T."/>
            <person name="Spaulding J."/>
            <person name="Stalker J."/>
            <person name="Stange-Thomann N."/>
            <person name="Stavropoulos S."/>
            <person name="Stone C."/>
            <person name="Strader C."/>
            <person name="Tesfaye S."/>
            <person name="Thomson T."/>
            <person name="Thoulutsang Y."/>
            <person name="Thoulutsang D."/>
            <person name="Topham K."/>
            <person name="Topping I."/>
            <person name="Tsamla T."/>
            <person name="Vassiliev H."/>
            <person name="Vo A."/>
            <person name="Wangchuk T."/>
            <person name="Wangdi T."/>
            <person name="Weiand M."/>
            <person name="Wilkinson J."/>
            <person name="Wilson A."/>
            <person name="Yadav S."/>
            <person name="Young G."/>
            <person name="Yu Q."/>
            <person name="Zembek L."/>
            <person name="Zhong D."/>
            <person name="Zimmer A."/>
            <person name="Zwirko Z."/>
            <person name="Jaffe D.B."/>
            <person name="Alvarez P."/>
            <person name="Brockman W."/>
            <person name="Butler J."/>
            <person name="Chin C."/>
            <person name="Gnerre S."/>
            <person name="Grabherr M."/>
            <person name="Kleber M."/>
            <person name="Mauceli E."/>
            <person name="MacCallum I."/>
        </authorList>
    </citation>
    <scope>NUCLEOTIDE SEQUENCE [LARGE SCALE GENOMIC DNA]</scope>
    <source>
        <strain evidence="2">Mixed</strain>
        <strain evidence="4">mosaic</strain>
    </source>
</reference>
<dbReference type="OrthoDB" id="8066537at2759"/>
<dbReference type="Proteomes" id="UP000000304">
    <property type="component" value="Chromosome 2L"/>
</dbReference>
<dbReference type="EMBL" id="CM002910">
    <property type="protein sequence ID" value="KMY88137.1"/>
    <property type="molecule type" value="Genomic_DNA"/>
</dbReference>
<dbReference type="Bgee" id="FBgn0194689">
    <property type="expression patterns" value="Expressed in embryo and 3 other cell types or tissues"/>
</dbReference>
<dbReference type="Proteomes" id="UP000035880">
    <property type="component" value="Chromosome 2L"/>
</dbReference>
<protein>
    <submittedName>
        <fullName evidence="2">GD23303</fullName>
    </submittedName>
</protein>
<feature type="compositionally biased region" description="Low complexity" evidence="1">
    <location>
        <begin position="56"/>
        <end position="70"/>
    </location>
</feature>
<dbReference type="STRING" id="7240.B4Q336"/>
<feature type="region of interest" description="Disordered" evidence="1">
    <location>
        <begin position="434"/>
        <end position="474"/>
    </location>
</feature>
<dbReference type="KEGG" id="dsi:Dsimw501_GD23303"/>
<proteinExistence type="predicted"/>
<feature type="compositionally biased region" description="Pro residues" evidence="1">
    <location>
        <begin position="193"/>
        <end position="204"/>
    </location>
</feature>
<feature type="compositionally biased region" description="Low complexity" evidence="1">
    <location>
        <begin position="457"/>
        <end position="471"/>
    </location>
</feature>
<feature type="compositionally biased region" description="Low complexity" evidence="1">
    <location>
        <begin position="219"/>
        <end position="229"/>
    </location>
</feature>
<dbReference type="AlphaFoldDB" id="B4Q336"/>
<feature type="compositionally biased region" description="Basic and acidic residues" evidence="1">
    <location>
        <begin position="37"/>
        <end position="49"/>
    </location>
</feature>
<gene>
    <name evidence="2" type="primary">Dsim\GD23303</name>
    <name evidence="2" type="ORF">Dsim_GD23303</name>
    <name evidence="3" type="ORF">Dsimw501_GD23303</name>
</gene>
<reference evidence="3" key="3">
    <citation type="journal article" date="2013" name="Genome Res.">
        <title>A second-generation assembly of the Drosophila simulans genome provides new insights into patterns of lineage-specific divergence.</title>
        <authorList>
            <person name="Hu T.T."/>
            <person name="Eisen M.B."/>
            <person name="Thornton K.R."/>
            <person name="Andolfatto P."/>
        </authorList>
    </citation>
    <scope>NUCLEOTIDE SEQUENCE [LARGE SCALE GENOMIC DNA]</scope>
    <source>
        <strain evidence="3">W501</strain>
    </source>
</reference>
<feature type="compositionally biased region" description="Acidic residues" evidence="1">
    <location>
        <begin position="1"/>
        <end position="11"/>
    </location>
</feature>
<dbReference type="EMBL" id="CM000361">
    <property type="protein sequence ID" value="EDX03752.1"/>
    <property type="molecule type" value="Genomic_DNA"/>
</dbReference>
<name>B4Q336_DROSI</name>
<dbReference type="EMBL" id="CM002910">
    <property type="protein sequence ID" value="KMY88138.1"/>
    <property type="molecule type" value="Genomic_DNA"/>
</dbReference>
<evidence type="ECO:0000313" key="3">
    <source>
        <dbReference type="EMBL" id="KMY88137.1"/>
    </source>
</evidence>
<dbReference type="HOGENOM" id="CLU_040356_0_0_1"/>
<feature type="compositionally biased region" description="Pro residues" evidence="1">
    <location>
        <begin position="440"/>
        <end position="449"/>
    </location>
</feature>
<evidence type="ECO:0000256" key="1">
    <source>
        <dbReference type="SAM" id="MobiDB-lite"/>
    </source>
</evidence>